<dbReference type="PANTHER" id="PTHR43293:SF1">
    <property type="entry name" value="ACETATE COA-TRANSFERASE YDIF"/>
    <property type="match status" value="1"/>
</dbReference>
<evidence type="ECO:0000313" key="2">
    <source>
        <dbReference type="Proteomes" id="UP000198870"/>
    </source>
</evidence>
<dbReference type="OrthoDB" id="9805230at2"/>
<gene>
    <name evidence="1" type="ORF">SAMN05216233_12169</name>
</gene>
<dbReference type="EMBL" id="FMUX01000021">
    <property type="protein sequence ID" value="SCY78314.1"/>
    <property type="molecule type" value="Genomic_DNA"/>
</dbReference>
<organism evidence="1 2">
    <name type="scientific">Desulfoluna spongiiphila</name>
    <dbReference type="NCBI Taxonomy" id="419481"/>
    <lineage>
        <taxon>Bacteria</taxon>
        <taxon>Pseudomonadati</taxon>
        <taxon>Thermodesulfobacteriota</taxon>
        <taxon>Desulfobacteria</taxon>
        <taxon>Desulfobacterales</taxon>
        <taxon>Desulfolunaceae</taxon>
        <taxon>Desulfoluna</taxon>
    </lineage>
</organism>
<dbReference type="Gene3D" id="3.40.1080.10">
    <property type="entry name" value="Glutaconate Coenzyme A-transferase"/>
    <property type="match status" value="2"/>
</dbReference>
<dbReference type="STRING" id="419481.SAMN05216233_12169"/>
<protein>
    <submittedName>
        <fullName evidence="1">Propionate CoA-transferase</fullName>
    </submittedName>
</protein>
<keyword evidence="2" id="KW-1185">Reference proteome</keyword>
<dbReference type="InterPro" id="IPR004165">
    <property type="entry name" value="CoA_trans_fam_I"/>
</dbReference>
<dbReference type="PANTHER" id="PTHR43293">
    <property type="entry name" value="ACETATE COA-TRANSFERASE YDIF"/>
    <property type="match status" value="1"/>
</dbReference>
<dbReference type="Proteomes" id="UP000198870">
    <property type="component" value="Unassembled WGS sequence"/>
</dbReference>
<dbReference type="InterPro" id="IPR037171">
    <property type="entry name" value="NagB/RpiA_transferase-like"/>
</dbReference>
<reference evidence="1 2" key="1">
    <citation type="submission" date="2016-10" db="EMBL/GenBank/DDBJ databases">
        <authorList>
            <person name="de Groot N.N."/>
        </authorList>
    </citation>
    <scope>NUCLEOTIDE SEQUENCE [LARGE SCALE GENOMIC DNA]</scope>
    <source>
        <strain evidence="1 2">AA1</strain>
    </source>
</reference>
<dbReference type="GO" id="GO:0008410">
    <property type="term" value="F:CoA-transferase activity"/>
    <property type="evidence" value="ECO:0007669"/>
    <property type="project" value="InterPro"/>
</dbReference>
<proteinExistence type="predicted"/>
<dbReference type="Pfam" id="PF01144">
    <property type="entry name" value="CoA_trans"/>
    <property type="match status" value="1"/>
</dbReference>
<name>A0A1G5IQY5_9BACT</name>
<dbReference type="AlphaFoldDB" id="A0A1G5IQY5"/>
<accession>A0A1G5IQY5</accession>
<sequence length="661" mass="71671">MDKNTLSHPFNASIEPGPIHKNKVVTAQEAVEIVQNGDVIGLGGFVGSGFAEEVARALEERFLSSGAPVDLTLYFAAGQGDGRDRGANHLAHEGLVRRAIGGHWGLIPKMQKLAMDNKIEAYNFPQGCLAHMLRDAGAHKPRTITRVGLGTYIDPRNGGGRINERTTEELVELVTFDGKEYLAYKTQPIDVAIIRGTTADPDGNISMEKEALTLESLSLAIAAKNNDGFVIVQVERIAGKGALRQRDVKIPGIMVDCVVVATAAENHMQTFDVPYNPAFAGEFRVPLSSIKPLALDERKIIARRAAFELIPNSVVNLGIGMPEGVANVAAEENIFDYMTLTAEPGVIGGIPAGGLSFGAAANVDAIIDQPYQFDYYDGGGLDITVLGLAQADGAGNLNVSKFGPRLAGCGGFINISQNSKKIVFVGTFTAGGLKVSVADGALCIEQEGKVRKFVDAVEQITFSGNVAAETGNPVLYVTERCVFALSPEGLVLTEIAPGVDLERDILAQMDFRPLIPKAPRLMDPRLFIPEPMGLKDELLSIPIEQRLVYDAEQKVFYVNFEGLAIRSRDEIRIIDEQVATILSPVGARVKAIVNYDNFDISPELIDEYMDMVKTLMNRFYSDVTRYTTSTFMRMKMGESLKARNLSPHIYETLSEASDALE</sequence>
<dbReference type="SMART" id="SM00882">
    <property type="entry name" value="CoA_trans"/>
    <property type="match status" value="2"/>
</dbReference>
<evidence type="ECO:0000313" key="1">
    <source>
        <dbReference type="EMBL" id="SCY78314.1"/>
    </source>
</evidence>
<keyword evidence="1" id="KW-0808">Transferase</keyword>
<dbReference type="SUPFAM" id="SSF100950">
    <property type="entry name" value="NagB/RpiA/CoA transferase-like"/>
    <property type="match status" value="2"/>
</dbReference>